<evidence type="ECO:0000256" key="2">
    <source>
        <dbReference type="ARBA" id="ARBA00022980"/>
    </source>
</evidence>
<keyword evidence="6" id="KW-1185">Reference proteome</keyword>
<dbReference type="AlphaFoldDB" id="A0A4D9CZC6"/>
<dbReference type="OrthoDB" id="278325at2759"/>
<dbReference type="InterPro" id="IPR038579">
    <property type="entry name" value="Ribosomal_eS21_sf"/>
</dbReference>
<dbReference type="GO" id="GO:0005840">
    <property type="term" value="C:ribosome"/>
    <property type="evidence" value="ECO:0007669"/>
    <property type="project" value="UniProtKB-KW"/>
</dbReference>
<comment type="similarity">
    <text evidence="1 4">Belongs to the eukaryotic ribosomal protein eS21 family.</text>
</comment>
<keyword evidence="2 4" id="KW-0689">Ribosomal protein</keyword>
<dbReference type="Pfam" id="PF01249">
    <property type="entry name" value="Ribosomal_S21e"/>
    <property type="match status" value="1"/>
</dbReference>
<evidence type="ECO:0000256" key="1">
    <source>
        <dbReference type="ARBA" id="ARBA00010228"/>
    </source>
</evidence>
<dbReference type="GO" id="GO:1990904">
    <property type="term" value="C:ribonucleoprotein complex"/>
    <property type="evidence" value="ECO:0007669"/>
    <property type="project" value="UniProtKB-KW"/>
</dbReference>
<organism evidence="5 6">
    <name type="scientific">Nannochloropsis salina CCMP1776</name>
    <dbReference type="NCBI Taxonomy" id="1027361"/>
    <lineage>
        <taxon>Eukaryota</taxon>
        <taxon>Sar</taxon>
        <taxon>Stramenopiles</taxon>
        <taxon>Ochrophyta</taxon>
        <taxon>Eustigmatophyceae</taxon>
        <taxon>Eustigmatales</taxon>
        <taxon>Monodopsidaceae</taxon>
        <taxon>Microchloropsis</taxon>
        <taxon>Microchloropsis salina</taxon>
    </lineage>
</organism>
<sequence length="80" mass="8774">MQNESGQNVDLYIPRKCSWTNRVIHSKDHAAVQVNVANVDASGVYLQGDFKTIAMAGYIRAKGEADAAMTEMVKKADSEQ</sequence>
<proteinExistence type="inferred from homology"/>
<protein>
    <recommendedName>
        <fullName evidence="4">40S ribosomal protein S21</fullName>
    </recommendedName>
</protein>
<reference evidence="5 6" key="1">
    <citation type="submission" date="2019-01" db="EMBL/GenBank/DDBJ databases">
        <title>Nuclear Genome Assembly of the Microalgal Biofuel strain Nannochloropsis salina CCMP1776.</title>
        <authorList>
            <person name="Hovde B."/>
        </authorList>
    </citation>
    <scope>NUCLEOTIDE SEQUENCE [LARGE SCALE GENOMIC DNA]</scope>
    <source>
        <strain evidence="5 6">CCMP1776</strain>
    </source>
</reference>
<dbReference type="PIRSF" id="PIRSF002148">
    <property type="entry name" value="Ribosomal_S21e"/>
    <property type="match status" value="1"/>
</dbReference>
<gene>
    <name evidence="5" type="ORF">NSK_005011</name>
</gene>
<evidence type="ECO:0000313" key="6">
    <source>
        <dbReference type="Proteomes" id="UP000355283"/>
    </source>
</evidence>
<dbReference type="InterPro" id="IPR001931">
    <property type="entry name" value="Ribosomal_eS21"/>
</dbReference>
<dbReference type="FunFam" id="3.30.1230.20:FF:000008">
    <property type="entry name" value="40S ribosomal protein S21"/>
    <property type="match status" value="1"/>
</dbReference>
<dbReference type="GO" id="GO:0006412">
    <property type="term" value="P:translation"/>
    <property type="evidence" value="ECO:0007669"/>
    <property type="project" value="InterPro"/>
</dbReference>
<keyword evidence="3 4" id="KW-0687">Ribonucleoprotein</keyword>
<dbReference type="Gene3D" id="3.30.1230.20">
    <property type="match status" value="1"/>
</dbReference>
<dbReference type="PANTHER" id="PTHR10442">
    <property type="entry name" value="40S RIBOSOMAL PROTEIN S21"/>
    <property type="match status" value="1"/>
</dbReference>
<dbReference type="Proteomes" id="UP000355283">
    <property type="component" value="Unassembled WGS sequence"/>
</dbReference>
<evidence type="ECO:0000256" key="4">
    <source>
        <dbReference type="PIRNR" id="PIRNR002148"/>
    </source>
</evidence>
<dbReference type="GO" id="GO:0003735">
    <property type="term" value="F:structural constituent of ribosome"/>
    <property type="evidence" value="ECO:0007669"/>
    <property type="project" value="InterPro"/>
</dbReference>
<name>A0A4D9CZC6_9STRA</name>
<evidence type="ECO:0000256" key="3">
    <source>
        <dbReference type="ARBA" id="ARBA00023274"/>
    </source>
</evidence>
<dbReference type="EMBL" id="SDOX01000021">
    <property type="protein sequence ID" value="TFJ83914.1"/>
    <property type="molecule type" value="Genomic_DNA"/>
</dbReference>
<accession>A0A4D9CZC6</accession>
<comment type="caution">
    <text evidence="5">The sequence shown here is derived from an EMBL/GenBank/DDBJ whole genome shotgun (WGS) entry which is preliminary data.</text>
</comment>
<evidence type="ECO:0000313" key="5">
    <source>
        <dbReference type="EMBL" id="TFJ83914.1"/>
    </source>
</evidence>